<comment type="caution">
    <text evidence="5">The sequence shown here is derived from an EMBL/GenBank/DDBJ whole genome shotgun (WGS) entry which is preliminary data.</text>
</comment>
<dbReference type="InterPro" id="IPR036291">
    <property type="entry name" value="NAD(P)-bd_dom_sf"/>
</dbReference>
<dbReference type="InterPro" id="IPR001381">
    <property type="entry name" value="DHquinase_I"/>
</dbReference>
<evidence type="ECO:0000256" key="1">
    <source>
        <dbReference type="ARBA" id="ARBA00006477"/>
    </source>
</evidence>
<reference evidence="5 6" key="1">
    <citation type="journal article" date="2023" name="G3 (Bethesda)">
        <title>A chromosome-level genome assembly of Zasmidium syzygii isolated from banana leaves.</title>
        <authorList>
            <person name="van Westerhoven A.C."/>
            <person name="Mehrabi R."/>
            <person name="Talebi R."/>
            <person name="Steentjes M.B.F."/>
            <person name="Corcolon B."/>
            <person name="Chong P.A."/>
            <person name="Kema G.H.J."/>
            <person name="Seidl M.F."/>
        </authorList>
    </citation>
    <scope>NUCLEOTIDE SEQUENCE [LARGE SCALE GENOMIC DNA]</scope>
    <source>
        <strain evidence="5 6">P124</strain>
    </source>
</reference>
<dbReference type="Pfam" id="PF08501">
    <property type="entry name" value="Shikimate_dh_N"/>
    <property type="match status" value="1"/>
</dbReference>
<accession>A0ABR0EQA2</accession>
<feature type="domain" description="Shikimate dehydrogenase substrate binding N-terminal" evidence="4">
    <location>
        <begin position="448"/>
        <end position="528"/>
    </location>
</feature>
<dbReference type="Gene3D" id="3.40.50.10860">
    <property type="entry name" value="Leucine Dehydrogenase, chain A, domain 1"/>
    <property type="match status" value="1"/>
</dbReference>
<dbReference type="InterPro" id="IPR006151">
    <property type="entry name" value="Shikm_DH/Glu-tRNA_Rdtase"/>
</dbReference>
<dbReference type="Pfam" id="PF01202">
    <property type="entry name" value="SKI"/>
    <property type="match status" value="1"/>
</dbReference>
<evidence type="ECO:0000313" key="6">
    <source>
        <dbReference type="Proteomes" id="UP001305779"/>
    </source>
</evidence>
<evidence type="ECO:0000259" key="4">
    <source>
        <dbReference type="Pfam" id="PF08501"/>
    </source>
</evidence>
<dbReference type="InterPro" id="IPR031322">
    <property type="entry name" value="Shikimate/glucono_kinase"/>
</dbReference>
<organism evidence="5 6">
    <name type="scientific">Zasmidium cellare</name>
    <name type="common">Wine cellar mold</name>
    <name type="synonym">Racodium cellare</name>
    <dbReference type="NCBI Taxonomy" id="395010"/>
    <lineage>
        <taxon>Eukaryota</taxon>
        <taxon>Fungi</taxon>
        <taxon>Dikarya</taxon>
        <taxon>Ascomycota</taxon>
        <taxon>Pezizomycotina</taxon>
        <taxon>Dothideomycetes</taxon>
        <taxon>Dothideomycetidae</taxon>
        <taxon>Mycosphaerellales</taxon>
        <taxon>Mycosphaerellaceae</taxon>
        <taxon>Zasmidium</taxon>
    </lineage>
</organism>
<comment type="similarity">
    <text evidence="2">In the N-terminal section; belongs to the shikimate kinase family.</text>
</comment>
<evidence type="ECO:0000259" key="3">
    <source>
        <dbReference type="Pfam" id="PF01488"/>
    </source>
</evidence>
<dbReference type="SUPFAM" id="SSF53223">
    <property type="entry name" value="Aminoacid dehydrogenase-like, N-terminal domain"/>
    <property type="match status" value="1"/>
</dbReference>
<evidence type="ECO:0000313" key="5">
    <source>
        <dbReference type="EMBL" id="KAK4503301.1"/>
    </source>
</evidence>
<sequence length="740" mass="82126">MGGQPLKSSGYDAKASIAIVGLQGAGKRSLGFIAASHLRRRLVLECAHFEEITGLSKASYLRKYGRERFYSKALELLKSMLNDFHEGSILVCGVTSLVPGTTSIIADFSRDHPVIHVRRDLDTIPPKHRSSKAEQLHLSCSNFEYFNLDEIDTGRSITEPELMLFTLKRVRADFERFVTFVTSRTRNDIPGGFDLDALPVEQRSHSLVVALNMSDVLDGKSTQALSEFAEDAIELRVPYWDEATQHSLGHCLAVIRRATESPVLLSLSTIDQMEPGRGNDDLDQAMLYGVRLGVEYIIVRPDQIGDSQSSILENRGSTKIIAHYHFHHETQRAWLADKRIEACIEAQRLGCSAVRLTQDSARRQDNSDVSWFLRKVANSELIPMPVSAYNIGPFSKPSKISNAVLTPVVQSIDRPLEPTFSLQEDITAQDLVRSRFANFEYDALNFWVLGTHVSASLTPTMNQAAYDHYAMPHIFTRHFTPSFDEVLSLAQDSYFGGGAITTPFKEKAYKACVSSSPHAIAIGAVNTILPLRRLEYGKEHNLAEQALQRNKAGPVIGLYGDNSDWYGIYANVKKQLSPRNAAKLSQSTSLVIGAGGSARSAVYALMRCGLHTICIHNRTTENAQRLVDHFRAWGARNGYQTRLETLPSDFQWPEGLQTPTIVASCVPSGTIEMPAKILDSPWGGVVVDQTNSQGQRHWSLVEGGDILLESCVLQFEQMTGYKAPRAVMERALRAVDRTAD</sequence>
<protein>
    <recommendedName>
        <fullName evidence="7">Quinate repressor protein</fullName>
    </recommendedName>
</protein>
<dbReference type="InterPro" id="IPR046346">
    <property type="entry name" value="Aminoacid_DH-like_N_sf"/>
</dbReference>
<dbReference type="Gene3D" id="3.40.50.300">
    <property type="entry name" value="P-loop containing nucleotide triphosphate hydrolases"/>
    <property type="match status" value="1"/>
</dbReference>
<comment type="similarity">
    <text evidence="1">In the 2nd section; belongs to the type-I 3-dehydroquinase family.</text>
</comment>
<dbReference type="SUPFAM" id="SSF51735">
    <property type="entry name" value="NAD(P)-binding Rossmann-fold domains"/>
    <property type="match status" value="1"/>
</dbReference>
<dbReference type="Pfam" id="PF01487">
    <property type="entry name" value="DHquinase_I"/>
    <property type="match status" value="1"/>
</dbReference>
<dbReference type="EMBL" id="JAXOVC010000004">
    <property type="protein sequence ID" value="KAK4503301.1"/>
    <property type="molecule type" value="Genomic_DNA"/>
</dbReference>
<dbReference type="PANTHER" id="PTHR21089:SF1">
    <property type="entry name" value="BIFUNCTIONAL 3-DEHYDROQUINATE DEHYDRATASE_SHIKIMATE DEHYDROGENASE, CHLOROPLASTIC"/>
    <property type="match status" value="1"/>
</dbReference>
<dbReference type="InterPro" id="IPR027417">
    <property type="entry name" value="P-loop_NTPase"/>
</dbReference>
<dbReference type="Gene3D" id="3.20.20.70">
    <property type="entry name" value="Aldolase class I"/>
    <property type="match status" value="1"/>
</dbReference>
<dbReference type="SUPFAM" id="SSF51569">
    <property type="entry name" value="Aldolase"/>
    <property type="match status" value="1"/>
</dbReference>
<keyword evidence="6" id="KW-1185">Reference proteome</keyword>
<dbReference type="Pfam" id="PF01488">
    <property type="entry name" value="Shikimate_DH"/>
    <property type="match status" value="1"/>
</dbReference>
<dbReference type="Proteomes" id="UP001305779">
    <property type="component" value="Unassembled WGS sequence"/>
</dbReference>
<name>A0ABR0EQA2_ZASCE</name>
<feature type="domain" description="Quinate/shikimate 5-dehydrogenase/glutamyl-tRNA reductase" evidence="3">
    <location>
        <begin position="579"/>
        <end position="632"/>
    </location>
</feature>
<dbReference type="InterPro" id="IPR013708">
    <property type="entry name" value="Shikimate_DH-bd_N"/>
</dbReference>
<dbReference type="InterPro" id="IPR013785">
    <property type="entry name" value="Aldolase_TIM"/>
</dbReference>
<dbReference type="Gene3D" id="3.40.50.720">
    <property type="entry name" value="NAD(P)-binding Rossmann-like Domain"/>
    <property type="match status" value="1"/>
</dbReference>
<evidence type="ECO:0000256" key="2">
    <source>
        <dbReference type="ARBA" id="ARBA00009349"/>
    </source>
</evidence>
<proteinExistence type="inferred from homology"/>
<gene>
    <name evidence="5" type="ORF">PRZ48_006729</name>
</gene>
<dbReference type="PANTHER" id="PTHR21089">
    <property type="entry name" value="SHIKIMATE DEHYDROGENASE"/>
    <property type="match status" value="1"/>
</dbReference>
<evidence type="ECO:0008006" key="7">
    <source>
        <dbReference type="Google" id="ProtNLM"/>
    </source>
</evidence>
<dbReference type="InterPro" id="IPR022893">
    <property type="entry name" value="Shikimate_DH_fam"/>
</dbReference>